<feature type="transmembrane region" description="Helical" evidence="5">
    <location>
        <begin position="6"/>
        <end position="26"/>
    </location>
</feature>
<keyword evidence="3" id="KW-0274">FAD</keyword>
<keyword evidence="2" id="KW-0285">Flavoprotein</keyword>
<dbReference type="PANTHER" id="PTHR43004">
    <property type="entry name" value="TRK SYSTEM POTASSIUM UPTAKE PROTEIN"/>
    <property type="match status" value="1"/>
</dbReference>
<dbReference type="SUPFAM" id="SSF51905">
    <property type="entry name" value="FAD/NAD(P)-binding domain"/>
    <property type="match status" value="1"/>
</dbReference>
<reference evidence="7 8" key="1">
    <citation type="submission" date="2017-12" db="EMBL/GenBank/DDBJ databases">
        <title>Comparative genomics of Botrytis spp.</title>
        <authorList>
            <person name="Valero-Jimenez C.A."/>
            <person name="Tapia P."/>
            <person name="Veloso J."/>
            <person name="Silva-Moreno E."/>
            <person name="Staats M."/>
            <person name="Valdes J.H."/>
            <person name="Van Kan J.A.L."/>
        </authorList>
    </citation>
    <scope>NUCLEOTIDE SEQUENCE [LARGE SCALE GENOMIC DNA]</scope>
    <source>
        <strain evidence="7 8">MUCL3349</strain>
    </source>
</reference>
<dbReference type="InterPro" id="IPR036188">
    <property type="entry name" value="FAD/NAD-bd_sf"/>
</dbReference>
<keyword evidence="5" id="KW-0472">Membrane</keyword>
<gene>
    <name evidence="7" type="ORF">BPOR_0142g00050</name>
</gene>
<keyword evidence="5" id="KW-0812">Transmembrane</keyword>
<dbReference type="GO" id="GO:0071949">
    <property type="term" value="F:FAD binding"/>
    <property type="evidence" value="ECO:0007669"/>
    <property type="project" value="InterPro"/>
</dbReference>
<dbReference type="GO" id="GO:0016709">
    <property type="term" value="F:oxidoreductase activity, acting on paired donors, with incorporation or reduction of molecular oxygen, NAD(P)H as one donor, and incorporation of one atom of oxygen"/>
    <property type="evidence" value="ECO:0007669"/>
    <property type="project" value="UniProtKB-ARBA"/>
</dbReference>
<dbReference type="Proteomes" id="UP000297280">
    <property type="component" value="Unassembled WGS sequence"/>
</dbReference>
<keyword evidence="8" id="KW-1185">Reference proteome</keyword>
<evidence type="ECO:0000256" key="5">
    <source>
        <dbReference type="SAM" id="Phobius"/>
    </source>
</evidence>
<comment type="caution">
    <text evidence="7">The sequence shown here is derived from an EMBL/GenBank/DDBJ whole genome shotgun (WGS) entry which is preliminary data.</text>
</comment>
<evidence type="ECO:0000256" key="3">
    <source>
        <dbReference type="ARBA" id="ARBA00022827"/>
    </source>
</evidence>
<name>A0A4Z1KW52_9HELO</name>
<dbReference type="InterPro" id="IPR002938">
    <property type="entry name" value="FAD-bd"/>
</dbReference>
<dbReference type="InterPro" id="IPR050641">
    <property type="entry name" value="RIFMO-like"/>
</dbReference>
<sequence length="73" mass="7850">MASEHQIPILIIGGGIVGLSASLFLSQHGIQSLLVKRHSGTSVHPRARSVNARTMESFRGLGIDDLFEKPVSQ</sequence>
<evidence type="ECO:0000313" key="7">
    <source>
        <dbReference type="EMBL" id="TGO88772.1"/>
    </source>
</evidence>
<evidence type="ECO:0000256" key="2">
    <source>
        <dbReference type="ARBA" id="ARBA00022630"/>
    </source>
</evidence>
<dbReference type="AlphaFoldDB" id="A0A4Z1KW52"/>
<keyword evidence="4" id="KW-0560">Oxidoreductase</keyword>
<evidence type="ECO:0000259" key="6">
    <source>
        <dbReference type="Pfam" id="PF01494"/>
    </source>
</evidence>
<organism evidence="7 8">
    <name type="scientific">Botrytis porri</name>
    <dbReference type="NCBI Taxonomy" id="87229"/>
    <lineage>
        <taxon>Eukaryota</taxon>
        <taxon>Fungi</taxon>
        <taxon>Dikarya</taxon>
        <taxon>Ascomycota</taxon>
        <taxon>Pezizomycotina</taxon>
        <taxon>Leotiomycetes</taxon>
        <taxon>Helotiales</taxon>
        <taxon>Sclerotiniaceae</taxon>
        <taxon>Botrytis</taxon>
    </lineage>
</organism>
<accession>A0A4Z1KW52</accession>
<evidence type="ECO:0000256" key="4">
    <source>
        <dbReference type="ARBA" id="ARBA00023002"/>
    </source>
</evidence>
<evidence type="ECO:0000313" key="8">
    <source>
        <dbReference type="Proteomes" id="UP000297280"/>
    </source>
</evidence>
<feature type="domain" description="FAD-binding" evidence="6">
    <location>
        <begin position="7"/>
        <end position="68"/>
    </location>
</feature>
<dbReference type="STRING" id="87229.A0A4Z1KW52"/>
<dbReference type="PANTHER" id="PTHR43004:SF19">
    <property type="entry name" value="BINDING MONOOXYGENASE, PUTATIVE (JCVI)-RELATED"/>
    <property type="match status" value="1"/>
</dbReference>
<dbReference type="EMBL" id="PQXO01000142">
    <property type="protein sequence ID" value="TGO88772.1"/>
    <property type="molecule type" value="Genomic_DNA"/>
</dbReference>
<dbReference type="Pfam" id="PF01494">
    <property type="entry name" value="FAD_binding_3"/>
    <property type="match status" value="1"/>
</dbReference>
<proteinExistence type="predicted"/>
<protein>
    <recommendedName>
        <fullName evidence="6">FAD-binding domain-containing protein</fullName>
    </recommendedName>
</protein>
<comment type="cofactor">
    <cofactor evidence="1">
        <name>FAD</name>
        <dbReference type="ChEBI" id="CHEBI:57692"/>
    </cofactor>
</comment>
<keyword evidence="5" id="KW-1133">Transmembrane helix</keyword>
<evidence type="ECO:0000256" key="1">
    <source>
        <dbReference type="ARBA" id="ARBA00001974"/>
    </source>
</evidence>
<dbReference type="Gene3D" id="3.50.50.60">
    <property type="entry name" value="FAD/NAD(P)-binding domain"/>
    <property type="match status" value="1"/>
</dbReference>